<dbReference type="AlphaFoldDB" id="A0A2T2N0V6"/>
<accession>A0A2T2N0V6</accession>
<dbReference type="OrthoDB" id="2941894at2759"/>
<keyword evidence="3" id="KW-1185">Reference proteome</keyword>
<evidence type="ECO:0000313" key="2">
    <source>
        <dbReference type="EMBL" id="PSN58886.1"/>
    </source>
</evidence>
<feature type="compositionally biased region" description="Gly residues" evidence="1">
    <location>
        <begin position="35"/>
        <end position="49"/>
    </location>
</feature>
<reference evidence="2 3" key="1">
    <citation type="journal article" date="2018" name="Front. Microbiol.">
        <title>Genome-Wide Analysis of Corynespora cassiicola Leaf Fall Disease Putative Effectors.</title>
        <authorList>
            <person name="Lopez D."/>
            <person name="Ribeiro S."/>
            <person name="Label P."/>
            <person name="Fumanal B."/>
            <person name="Venisse J.S."/>
            <person name="Kohler A."/>
            <person name="de Oliveira R.R."/>
            <person name="Labutti K."/>
            <person name="Lipzen A."/>
            <person name="Lail K."/>
            <person name="Bauer D."/>
            <person name="Ohm R.A."/>
            <person name="Barry K.W."/>
            <person name="Spatafora J."/>
            <person name="Grigoriev I.V."/>
            <person name="Martin F.M."/>
            <person name="Pujade-Renaud V."/>
        </authorList>
    </citation>
    <scope>NUCLEOTIDE SEQUENCE [LARGE SCALE GENOMIC DNA]</scope>
    <source>
        <strain evidence="2 3">Philippines</strain>
    </source>
</reference>
<dbReference type="EMBL" id="KZ678182">
    <property type="protein sequence ID" value="PSN58886.1"/>
    <property type="molecule type" value="Genomic_DNA"/>
</dbReference>
<protein>
    <submittedName>
        <fullName evidence="2">Uncharacterized protein</fullName>
    </submittedName>
</protein>
<evidence type="ECO:0000313" key="3">
    <source>
        <dbReference type="Proteomes" id="UP000240883"/>
    </source>
</evidence>
<feature type="region of interest" description="Disordered" evidence="1">
    <location>
        <begin position="350"/>
        <end position="385"/>
    </location>
</feature>
<evidence type="ECO:0000256" key="1">
    <source>
        <dbReference type="SAM" id="MobiDB-lite"/>
    </source>
</evidence>
<name>A0A2T2N0V6_CORCC</name>
<proteinExistence type="predicted"/>
<feature type="region of interest" description="Disordered" evidence="1">
    <location>
        <begin position="1"/>
        <end position="54"/>
    </location>
</feature>
<feature type="compositionally biased region" description="Basic and acidic residues" evidence="1">
    <location>
        <begin position="1"/>
        <end position="20"/>
    </location>
</feature>
<gene>
    <name evidence="2" type="ORF">BS50DRAFT_641407</name>
</gene>
<organism evidence="2 3">
    <name type="scientific">Corynespora cassiicola Philippines</name>
    <dbReference type="NCBI Taxonomy" id="1448308"/>
    <lineage>
        <taxon>Eukaryota</taxon>
        <taxon>Fungi</taxon>
        <taxon>Dikarya</taxon>
        <taxon>Ascomycota</taxon>
        <taxon>Pezizomycotina</taxon>
        <taxon>Dothideomycetes</taxon>
        <taxon>Pleosporomycetidae</taxon>
        <taxon>Pleosporales</taxon>
        <taxon>Corynesporascaceae</taxon>
        <taxon>Corynespora</taxon>
    </lineage>
</organism>
<dbReference type="Proteomes" id="UP000240883">
    <property type="component" value="Unassembled WGS sequence"/>
</dbReference>
<sequence length="385" mass="42872">MTDRDRALLEQMDENRRMNHDGNVATRNRPRGDGPRGGQSGEGSGGGARGPRNAEDLTTEVLELRELVERLSSRQESDAQEELVIEFQEFDKYAKIHTFGKAVEADSFEKLKGVTNYQGWLKAFKVTANVYSAWDIYEGHFDSLAGTTDAVVSRQFKRVCRSALAVLQTACDGTVQNTLVNEPQVLPSKAMQLLEDRNRQRGGAIVWSLFREFMSANLANSGTVSEFRNKLVGTQERLVAIDPGYRLPPWQVNSHFLGGLTPAFDNKVAVLSADHSIVSVDDPKDFETLAREVIEEEQRQLNGDDVTTLAAHYQKFCTHCKKTGHLNVDGPNGCWGRPANKTYKNAYVEKKKSRKRAGTEPAGMATVLQKKQRVETGSFVQESSD</sequence>